<evidence type="ECO:0000256" key="1">
    <source>
        <dbReference type="SAM" id="MobiDB-lite"/>
    </source>
</evidence>
<organism evidence="2 3">
    <name type="scientific">Microbotryum intermedium</name>
    <dbReference type="NCBI Taxonomy" id="269621"/>
    <lineage>
        <taxon>Eukaryota</taxon>
        <taxon>Fungi</taxon>
        <taxon>Dikarya</taxon>
        <taxon>Basidiomycota</taxon>
        <taxon>Pucciniomycotina</taxon>
        <taxon>Microbotryomycetes</taxon>
        <taxon>Microbotryales</taxon>
        <taxon>Microbotryaceae</taxon>
        <taxon>Microbotryum</taxon>
    </lineage>
</organism>
<dbReference type="AlphaFoldDB" id="A0A238EZD3"/>
<evidence type="ECO:0000313" key="2">
    <source>
        <dbReference type="EMBL" id="SCV67210.1"/>
    </source>
</evidence>
<dbReference type="EMBL" id="FMSP01000001">
    <property type="protein sequence ID" value="SCV67210.1"/>
    <property type="molecule type" value="Genomic_DNA"/>
</dbReference>
<keyword evidence="3" id="KW-1185">Reference proteome</keyword>
<protein>
    <submittedName>
        <fullName evidence="2">BQ2448_5856 protein</fullName>
    </submittedName>
</protein>
<gene>
    <name evidence="2" type="ORF">BQ2448_5856</name>
</gene>
<feature type="compositionally biased region" description="Polar residues" evidence="1">
    <location>
        <begin position="71"/>
        <end position="92"/>
    </location>
</feature>
<name>A0A238EZD3_9BASI</name>
<sequence length="92" mass="10414">MTMATILTIYDRQLLRDYLPTESRFDLANKSHFLIDEPLQDGDRLTQWSLLPHSTLTGARALTNARLSGLAHQQQQRRVPTRSQTKIGGSPP</sequence>
<reference evidence="3" key="1">
    <citation type="submission" date="2016-09" db="EMBL/GenBank/DDBJ databases">
        <authorList>
            <person name="Jeantristanb JTB J.-T."/>
            <person name="Ricardo R."/>
        </authorList>
    </citation>
    <scope>NUCLEOTIDE SEQUENCE [LARGE SCALE GENOMIC DNA]</scope>
</reference>
<accession>A0A238EZD3</accession>
<feature type="region of interest" description="Disordered" evidence="1">
    <location>
        <begin position="68"/>
        <end position="92"/>
    </location>
</feature>
<evidence type="ECO:0000313" key="3">
    <source>
        <dbReference type="Proteomes" id="UP000198372"/>
    </source>
</evidence>
<proteinExistence type="predicted"/>
<dbReference type="Proteomes" id="UP000198372">
    <property type="component" value="Unassembled WGS sequence"/>
</dbReference>